<feature type="transmembrane region" description="Helical" evidence="1">
    <location>
        <begin position="166"/>
        <end position="184"/>
    </location>
</feature>
<dbReference type="Proteomes" id="UP000612899">
    <property type="component" value="Unassembled WGS sequence"/>
</dbReference>
<accession>A0A8J3Q965</accession>
<keyword evidence="1" id="KW-0812">Transmembrane</keyword>
<keyword evidence="3" id="KW-1185">Reference proteome</keyword>
<evidence type="ECO:0008006" key="4">
    <source>
        <dbReference type="Google" id="ProtNLM"/>
    </source>
</evidence>
<gene>
    <name evidence="2" type="ORF">Rhe02_35800</name>
</gene>
<feature type="transmembrane region" description="Helical" evidence="1">
    <location>
        <begin position="120"/>
        <end position="145"/>
    </location>
</feature>
<feature type="transmembrane region" description="Helical" evidence="1">
    <location>
        <begin position="92"/>
        <end position="114"/>
    </location>
</feature>
<sequence>MRFRHNTFATIFDTVYVGLAANLLFIAGFLPLLAGLALTDPARSWPLLAAIAPLCAPGLCGVFAVLSEFSGGRSTAVLSTFGRVWRASWRRATALAALSSAAVVVLAVDIRFAWGRTAGALAIPVLATLIALTVATTLLGLVALSEAPAARLRDVARAGAYLAVRRWYLTAVSLAVLALLAQLIVTRPAIALGLAAAPLLYVVWANSRFTLRTALPDSRPLAHHA</sequence>
<feature type="transmembrane region" description="Helical" evidence="1">
    <location>
        <begin position="190"/>
        <end position="211"/>
    </location>
</feature>
<evidence type="ECO:0000313" key="2">
    <source>
        <dbReference type="EMBL" id="GIH05513.1"/>
    </source>
</evidence>
<dbReference type="EMBL" id="BONY01000019">
    <property type="protein sequence ID" value="GIH05513.1"/>
    <property type="molecule type" value="Genomic_DNA"/>
</dbReference>
<proteinExistence type="predicted"/>
<comment type="caution">
    <text evidence="2">The sequence shown here is derived from an EMBL/GenBank/DDBJ whole genome shotgun (WGS) entry which is preliminary data.</text>
</comment>
<protein>
    <recommendedName>
        <fullName evidence="4">Ferredoxin-NADPH reductase</fullName>
    </recommendedName>
</protein>
<feature type="transmembrane region" description="Helical" evidence="1">
    <location>
        <begin position="44"/>
        <end position="66"/>
    </location>
</feature>
<feature type="transmembrane region" description="Helical" evidence="1">
    <location>
        <begin position="12"/>
        <end position="38"/>
    </location>
</feature>
<reference evidence="2" key="1">
    <citation type="submission" date="2021-01" db="EMBL/GenBank/DDBJ databases">
        <title>Whole genome shotgun sequence of Rhizocola hellebori NBRC 109834.</title>
        <authorList>
            <person name="Komaki H."/>
            <person name="Tamura T."/>
        </authorList>
    </citation>
    <scope>NUCLEOTIDE SEQUENCE</scope>
    <source>
        <strain evidence="2">NBRC 109834</strain>
    </source>
</reference>
<name>A0A8J3Q965_9ACTN</name>
<dbReference type="RefSeq" id="WP_203909355.1">
    <property type="nucleotide sequence ID" value="NZ_BONY01000019.1"/>
</dbReference>
<evidence type="ECO:0000313" key="3">
    <source>
        <dbReference type="Proteomes" id="UP000612899"/>
    </source>
</evidence>
<keyword evidence="1" id="KW-1133">Transmembrane helix</keyword>
<evidence type="ECO:0000256" key="1">
    <source>
        <dbReference type="SAM" id="Phobius"/>
    </source>
</evidence>
<keyword evidence="1" id="KW-0472">Membrane</keyword>
<dbReference type="AlphaFoldDB" id="A0A8J3Q965"/>
<organism evidence="2 3">
    <name type="scientific">Rhizocola hellebori</name>
    <dbReference type="NCBI Taxonomy" id="1392758"/>
    <lineage>
        <taxon>Bacteria</taxon>
        <taxon>Bacillati</taxon>
        <taxon>Actinomycetota</taxon>
        <taxon>Actinomycetes</taxon>
        <taxon>Micromonosporales</taxon>
        <taxon>Micromonosporaceae</taxon>
        <taxon>Rhizocola</taxon>
    </lineage>
</organism>